<dbReference type="Gene3D" id="1.10.150.130">
    <property type="match status" value="1"/>
</dbReference>
<evidence type="ECO:0008006" key="11">
    <source>
        <dbReference type="Google" id="ProtNLM"/>
    </source>
</evidence>
<proteinExistence type="inferred from homology"/>
<evidence type="ECO:0000256" key="3">
    <source>
        <dbReference type="ARBA" id="ARBA00022908"/>
    </source>
</evidence>
<dbReference type="InterPro" id="IPR011010">
    <property type="entry name" value="DNA_brk_join_enz"/>
</dbReference>
<dbReference type="GO" id="GO:0015074">
    <property type="term" value="P:DNA integration"/>
    <property type="evidence" value="ECO:0007669"/>
    <property type="project" value="UniProtKB-KW"/>
</dbReference>
<sequence length="339" mass="39770">MNKLAVQNAILNAMTPYLDDDQLYQLKNTLIEQLYGMNIVEEETRLSVVVDDNVEYLERFRNEMQVNNMSPKTINQYYRSARNLLEYINKNFRDITYDDVMYYFAMFSKQVGRDGKYISKRTLDTQRKHCKAYFNWCLENEYIDKNPFTKFKKIKYENPQKHVLSNAEIVMLRDACENEKELAIIDFLLSTGVRVSECCAMNIRDIDFLTGKVKIYGEKTRKWRTVFLDAAAQKHLKEYLDVRPECDEDAVFVNKRKPHTRVGSHGIEDITKSVAKRAGIEKQCTVHLFRRTLATTLYKKGMALKDIAKILGNSVDTLEKYYIIIDDYDIESSYKKCVA</sequence>
<feature type="domain" description="Core-binding (CB)" evidence="8">
    <location>
        <begin position="51"/>
        <end position="138"/>
    </location>
</feature>
<dbReference type="Pfam" id="PF00589">
    <property type="entry name" value="Phage_integrase"/>
    <property type="match status" value="1"/>
</dbReference>
<evidence type="ECO:0000256" key="5">
    <source>
        <dbReference type="ARBA" id="ARBA00023172"/>
    </source>
</evidence>
<evidence type="ECO:0000259" key="8">
    <source>
        <dbReference type="PROSITE" id="PS51900"/>
    </source>
</evidence>
<evidence type="ECO:0000256" key="4">
    <source>
        <dbReference type="ARBA" id="ARBA00023125"/>
    </source>
</evidence>
<dbReference type="PROSITE" id="PS51900">
    <property type="entry name" value="CB"/>
    <property type="match status" value="1"/>
</dbReference>
<comment type="caution">
    <text evidence="9">The sequence shown here is derived from an EMBL/GenBank/DDBJ whole genome shotgun (WGS) entry which is preliminary data.</text>
</comment>
<dbReference type="InterPro" id="IPR044068">
    <property type="entry name" value="CB"/>
</dbReference>
<dbReference type="EMBL" id="QSIQ01000001">
    <property type="protein sequence ID" value="RHD06488.1"/>
    <property type="molecule type" value="Genomic_DNA"/>
</dbReference>
<dbReference type="GO" id="GO:0006310">
    <property type="term" value="P:DNA recombination"/>
    <property type="evidence" value="ECO:0007669"/>
    <property type="project" value="UniProtKB-KW"/>
</dbReference>
<evidence type="ECO:0000256" key="6">
    <source>
        <dbReference type="PROSITE-ProRule" id="PRU01248"/>
    </source>
</evidence>
<dbReference type="InterPro" id="IPR010998">
    <property type="entry name" value="Integrase_recombinase_N"/>
</dbReference>
<dbReference type="Pfam" id="PF13495">
    <property type="entry name" value="Phage_int_SAM_4"/>
    <property type="match status" value="1"/>
</dbReference>
<comment type="similarity">
    <text evidence="2">Belongs to the 'phage' integrase family.</text>
</comment>
<evidence type="ECO:0000256" key="2">
    <source>
        <dbReference type="ARBA" id="ARBA00008857"/>
    </source>
</evidence>
<accession>A0A396AML5</accession>
<comment type="function">
    <text evidence="1">Site-specific tyrosine recombinase, which acts by catalyzing the cutting and rejoining of the recombining DNA molecules.</text>
</comment>
<dbReference type="PANTHER" id="PTHR30349:SF41">
    <property type="entry name" value="INTEGRASE_RECOMBINASE PROTEIN MJ0367-RELATED"/>
    <property type="match status" value="1"/>
</dbReference>
<dbReference type="Gene3D" id="1.10.443.10">
    <property type="entry name" value="Intergrase catalytic core"/>
    <property type="match status" value="1"/>
</dbReference>
<dbReference type="SUPFAM" id="SSF56349">
    <property type="entry name" value="DNA breaking-rejoining enzymes"/>
    <property type="match status" value="1"/>
</dbReference>
<dbReference type="GO" id="GO:0003677">
    <property type="term" value="F:DNA binding"/>
    <property type="evidence" value="ECO:0007669"/>
    <property type="project" value="UniProtKB-UniRule"/>
</dbReference>
<dbReference type="InterPro" id="IPR050090">
    <property type="entry name" value="Tyrosine_recombinase_XerCD"/>
</dbReference>
<keyword evidence="4 6" id="KW-0238">DNA-binding</keyword>
<name>A0A396AML5_9FIRM</name>
<dbReference type="PANTHER" id="PTHR30349">
    <property type="entry name" value="PHAGE INTEGRASE-RELATED"/>
    <property type="match status" value="1"/>
</dbReference>
<evidence type="ECO:0000313" key="9">
    <source>
        <dbReference type="EMBL" id="RHD06488.1"/>
    </source>
</evidence>
<organism evidence="9 10">
    <name type="scientific">Roseburia inulinivorans</name>
    <dbReference type="NCBI Taxonomy" id="360807"/>
    <lineage>
        <taxon>Bacteria</taxon>
        <taxon>Bacillati</taxon>
        <taxon>Bacillota</taxon>
        <taxon>Clostridia</taxon>
        <taxon>Lachnospirales</taxon>
        <taxon>Lachnospiraceae</taxon>
        <taxon>Roseburia</taxon>
    </lineage>
</organism>
<dbReference type="AlphaFoldDB" id="A0A396AML5"/>
<dbReference type="RefSeq" id="WP_118091812.1">
    <property type="nucleotide sequence ID" value="NZ_QSIQ01000001.1"/>
</dbReference>
<dbReference type="Proteomes" id="UP000266391">
    <property type="component" value="Unassembled WGS sequence"/>
</dbReference>
<feature type="domain" description="Tyr recombinase" evidence="7">
    <location>
        <begin position="159"/>
        <end position="335"/>
    </location>
</feature>
<dbReference type="InterPro" id="IPR002104">
    <property type="entry name" value="Integrase_catalytic"/>
</dbReference>
<evidence type="ECO:0000313" key="10">
    <source>
        <dbReference type="Proteomes" id="UP000266391"/>
    </source>
</evidence>
<reference evidence="9 10" key="1">
    <citation type="submission" date="2018-08" db="EMBL/GenBank/DDBJ databases">
        <title>A genome reference for cultivated species of the human gut microbiota.</title>
        <authorList>
            <person name="Zou Y."/>
            <person name="Xue W."/>
            <person name="Luo G."/>
        </authorList>
    </citation>
    <scope>NUCLEOTIDE SEQUENCE [LARGE SCALE GENOMIC DNA]</scope>
    <source>
        <strain evidence="9 10">AM32-8LB</strain>
    </source>
</reference>
<dbReference type="InterPro" id="IPR004107">
    <property type="entry name" value="Integrase_SAM-like_N"/>
</dbReference>
<dbReference type="PROSITE" id="PS51898">
    <property type="entry name" value="TYR_RECOMBINASE"/>
    <property type="match status" value="1"/>
</dbReference>
<keyword evidence="3" id="KW-0229">DNA integration</keyword>
<gene>
    <name evidence="9" type="ORF">DW813_01060</name>
</gene>
<protein>
    <recommendedName>
        <fullName evidence="11">Integrase</fullName>
    </recommendedName>
</protein>
<evidence type="ECO:0000259" key="7">
    <source>
        <dbReference type="PROSITE" id="PS51898"/>
    </source>
</evidence>
<keyword evidence="5" id="KW-0233">DNA recombination</keyword>
<dbReference type="InterPro" id="IPR013762">
    <property type="entry name" value="Integrase-like_cat_sf"/>
</dbReference>
<evidence type="ECO:0000256" key="1">
    <source>
        <dbReference type="ARBA" id="ARBA00003283"/>
    </source>
</evidence>